<name>A0A0C1FJQ8_9SPHI</name>
<protein>
    <submittedName>
        <fullName evidence="2">Uncharacterized protein</fullName>
    </submittedName>
</protein>
<evidence type="ECO:0000313" key="2">
    <source>
        <dbReference type="EMBL" id="KIA93117.1"/>
    </source>
</evidence>
<reference evidence="2 3" key="1">
    <citation type="submission" date="2014-10" db="EMBL/GenBank/DDBJ databases">
        <title>Pedobacter Kyungheensis.</title>
        <authorList>
            <person name="Anderson B.M."/>
            <person name="Newman J.D."/>
        </authorList>
    </citation>
    <scope>NUCLEOTIDE SEQUENCE [LARGE SCALE GENOMIC DNA]</scope>
    <source>
        <strain evidence="2 3">KACC 16221</strain>
    </source>
</reference>
<sequence>MQYNMSDKVKLPSGIVSCEYSVDGINKGTINNGENILLKTGQTHRFYLNLEKGNLGEGTKDKTATSNQGKWAYILSYLWSKAKEMKGKDVFPSWGKIGNASNNSFIEYCGIGQQYKLGSFIEFTPGDNDFWLGNSYRMEVFNNIPNKGFNFNFFPVNKPDIRFAYFDEQKIEPEVTSLGINDGLYHYGQTIDLHIFTHLLPAKLDDKYNVATERSFENLVLEIILTDMGGSPLLPDPIIKDSLSKYYVQENGTSANAEFKVPFFIDPNWKGKIHLKGDLEKDYSVIIRISNTKTNVEYKHQLNTEKVLNINPTTKDVEETKVSRYIFVKYETADTILKNFEISKNNQIQYIGDIQYTRKEFDPCGYSKISITEDDGKRKPFDLFDEDAAVIDQTTMYYDVIRGDKRKGLKIDLINLKNKGVMCTGVLLEKGQHHSDMHNVFQMKNVILPFKNEQNKYVVEEDTTHQKQLKASGAQVTEENKKDYDYKADPVQRSKNVAVVQNLKENIDYQYTGDSLKFLPHYIYNKTVGEDIMGYDISNSALDKLWPLRYLFLREGNAQTYFIPVGTCRYPNQMARIRVFPDVKWKVSFLFSDKKTPQSFASTGMPSDGQRTTGDNTPYHPEEKRKSIYEENVQKAKDATDKRKKGGKTYDFDLTVSCNINGESHEFAKNIAEKIDRFASVFVKVKQTVDTLCHNDEKHAQNIMKKIPKPKGMPLYIKFDYPSIKIDGSWEYSVQPDPTPNTVESSGKITLGFEPLIKGEGGIDLIALALLLAKGVPVVSQVLWALELLEDGVEFVANWRGYEVSKKLEFNVYAFSQIDARVEIPFNTKDYASLQVDGRLGIGAQLKMEAGVVKKGVNLEADKVQSGFGIAVDAKGESYLELLGAAGIEKGNNKGLFIEPKINFGGVKLTIIVKSLGKSDGSTKTKERINKPIWIVEKKSDIIELKRFHPFAD</sequence>
<evidence type="ECO:0000313" key="3">
    <source>
        <dbReference type="Proteomes" id="UP000031246"/>
    </source>
</evidence>
<gene>
    <name evidence="2" type="ORF">OC25_13840</name>
</gene>
<comment type="caution">
    <text evidence="2">The sequence shown here is derived from an EMBL/GenBank/DDBJ whole genome shotgun (WGS) entry which is preliminary data.</text>
</comment>
<proteinExistence type="predicted"/>
<dbReference type="AlphaFoldDB" id="A0A0C1FJQ8"/>
<feature type="region of interest" description="Disordered" evidence="1">
    <location>
        <begin position="599"/>
        <end position="622"/>
    </location>
</feature>
<organism evidence="2 3">
    <name type="scientific">Pedobacter kyungheensis</name>
    <dbReference type="NCBI Taxonomy" id="1069985"/>
    <lineage>
        <taxon>Bacteria</taxon>
        <taxon>Pseudomonadati</taxon>
        <taxon>Bacteroidota</taxon>
        <taxon>Sphingobacteriia</taxon>
        <taxon>Sphingobacteriales</taxon>
        <taxon>Sphingobacteriaceae</taxon>
        <taxon>Pedobacter</taxon>
    </lineage>
</organism>
<keyword evidence="3" id="KW-1185">Reference proteome</keyword>
<feature type="compositionally biased region" description="Polar residues" evidence="1">
    <location>
        <begin position="599"/>
        <end position="616"/>
    </location>
</feature>
<dbReference type="Proteomes" id="UP000031246">
    <property type="component" value="Unassembled WGS sequence"/>
</dbReference>
<accession>A0A0C1FJQ8</accession>
<dbReference type="EMBL" id="JSYN01000016">
    <property type="protein sequence ID" value="KIA93117.1"/>
    <property type="molecule type" value="Genomic_DNA"/>
</dbReference>
<evidence type="ECO:0000256" key="1">
    <source>
        <dbReference type="SAM" id="MobiDB-lite"/>
    </source>
</evidence>